<dbReference type="Proteomes" id="UP000306102">
    <property type="component" value="Unassembled WGS sequence"/>
</dbReference>
<accession>A0A4S4DHC5</accession>
<feature type="transmembrane region" description="Helical" evidence="2">
    <location>
        <begin position="144"/>
        <end position="166"/>
    </location>
</feature>
<name>A0A4S4DHC5_CAMSN</name>
<evidence type="ECO:0000256" key="2">
    <source>
        <dbReference type="SAM" id="Phobius"/>
    </source>
</evidence>
<evidence type="ECO:0000313" key="3">
    <source>
        <dbReference type="EMBL" id="THG02172.1"/>
    </source>
</evidence>
<keyword evidence="2" id="KW-0472">Membrane</keyword>
<protein>
    <submittedName>
        <fullName evidence="3">Uncharacterized protein</fullName>
    </submittedName>
</protein>
<sequence length="257" mass="28514">MFETLTPATNNDDCIKLNFPGNQNQNQNNTSQEDTDRISEIQSDIHDELENDQNATVGVNQENSIVLCRTTSESNDNQEDNTIPDKMNENIKVAIIAALVGFAGIIAAALFAALCTLENQHVGSKKLILKFQDILDPNKWPSHFLLIVSLTIGFTVSLVVAVVSIWRMIVERSFCYRALVFVAVCAFFSVYGFMLKEKVPNFTFVNIPGYWVVWLLGCSLVLLAIATLAVILEIAHRIRTSVSSLGVKFGSIQIQLD</sequence>
<evidence type="ECO:0000256" key="1">
    <source>
        <dbReference type="SAM" id="MobiDB-lite"/>
    </source>
</evidence>
<keyword evidence="4" id="KW-1185">Reference proteome</keyword>
<organism evidence="3 4">
    <name type="scientific">Camellia sinensis var. sinensis</name>
    <name type="common">China tea</name>
    <dbReference type="NCBI Taxonomy" id="542762"/>
    <lineage>
        <taxon>Eukaryota</taxon>
        <taxon>Viridiplantae</taxon>
        <taxon>Streptophyta</taxon>
        <taxon>Embryophyta</taxon>
        <taxon>Tracheophyta</taxon>
        <taxon>Spermatophyta</taxon>
        <taxon>Magnoliopsida</taxon>
        <taxon>eudicotyledons</taxon>
        <taxon>Gunneridae</taxon>
        <taxon>Pentapetalae</taxon>
        <taxon>asterids</taxon>
        <taxon>Ericales</taxon>
        <taxon>Theaceae</taxon>
        <taxon>Camellia</taxon>
    </lineage>
</organism>
<feature type="transmembrane region" description="Helical" evidence="2">
    <location>
        <begin position="207"/>
        <end position="232"/>
    </location>
</feature>
<keyword evidence="2" id="KW-1133">Transmembrane helix</keyword>
<reference evidence="3 4" key="1">
    <citation type="journal article" date="2018" name="Proc. Natl. Acad. Sci. U.S.A.">
        <title>Draft genome sequence of Camellia sinensis var. sinensis provides insights into the evolution of the tea genome and tea quality.</title>
        <authorList>
            <person name="Wei C."/>
            <person name="Yang H."/>
            <person name="Wang S."/>
            <person name="Zhao J."/>
            <person name="Liu C."/>
            <person name="Gao L."/>
            <person name="Xia E."/>
            <person name="Lu Y."/>
            <person name="Tai Y."/>
            <person name="She G."/>
            <person name="Sun J."/>
            <person name="Cao H."/>
            <person name="Tong W."/>
            <person name="Gao Q."/>
            <person name="Li Y."/>
            <person name="Deng W."/>
            <person name="Jiang X."/>
            <person name="Wang W."/>
            <person name="Chen Q."/>
            <person name="Zhang S."/>
            <person name="Li H."/>
            <person name="Wu J."/>
            <person name="Wang P."/>
            <person name="Li P."/>
            <person name="Shi C."/>
            <person name="Zheng F."/>
            <person name="Jian J."/>
            <person name="Huang B."/>
            <person name="Shan D."/>
            <person name="Shi M."/>
            <person name="Fang C."/>
            <person name="Yue Y."/>
            <person name="Li F."/>
            <person name="Li D."/>
            <person name="Wei S."/>
            <person name="Han B."/>
            <person name="Jiang C."/>
            <person name="Yin Y."/>
            <person name="Xia T."/>
            <person name="Zhang Z."/>
            <person name="Bennetzen J.L."/>
            <person name="Zhao S."/>
            <person name="Wan X."/>
        </authorList>
    </citation>
    <scope>NUCLEOTIDE SEQUENCE [LARGE SCALE GENOMIC DNA]</scope>
    <source>
        <strain evidence="4">cv. Shuchazao</strain>
        <tissue evidence="3">Leaf</tissue>
    </source>
</reference>
<feature type="compositionally biased region" description="Polar residues" evidence="1">
    <location>
        <begin position="1"/>
        <end position="12"/>
    </location>
</feature>
<evidence type="ECO:0000313" key="4">
    <source>
        <dbReference type="Proteomes" id="UP000306102"/>
    </source>
</evidence>
<gene>
    <name evidence="3" type="ORF">TEA_004796</name>
</gene>
<feature type="transmembrane region" description="Helical" evidence="2">
    <location>
        <begin position="178"/>
        <end position="195"/>
    </location>
</feature>
<dbReference type="AlphaFoldDB" id="A0A4S4DHC5"/>
<feature type="transmembrane region" description="Helical" evidence="2">
    <location>
        <begin position="93"/>
        <end position="114"/>
    </location>
</feature>
<feature type="region of interest" description="Disordered" evidence="1">
    <location>
        <begin position="1"/>
        <end position="36"/>
    </location>
</feature>
<proteinExistence type="predicted"/>
<dbReference type="EMBL" id="SDRB02011234">
    <property type="protein sequence ID" value="THG02172.1"/>
    <property type="molecule type" value="Genomic_DNA"/>
</dbReference>
<keyword evidence="2" id="KW-0812">Transmembrane</keyword>
<comment type="caution">
    <text evidence="3">The sequence shown here is derived from an EMBL/GenBank/DDBJ whole genome shotgun (WGS) entry which is preliminary data.</text>
</comment>